<accession>A0ABV7D8K3</accession>
<dbReference type="PANTHER" id="PTHR43586:SF21">
    <property type="entry name" value="PYRIDOXAL PHOSPHATE (PLP)-DEPENDENT ASPARTATE AMINOTRANSFERASE SUPERFAMILY"/>
    <property type="match status" value="1"/>
</dbReference>
<dbReference type="InterPro" id="IPR015421">
    <property type="entry name" value="PyrdxlP-dep_Trfase_major"/>
</dbReference>
<dbReference type="InterPro" id="IPR015422">
    <property type="entry name" value="PyrdxlP-dep_Trfase_small"/>
</dbReference>
<evidence type="ECO:0000256" key="1">
    <source>
        <dbReference type="ARBA" id="ARBA00022898"/>
    </source>
</evidence>
<feature type="domain" description="Aminotransferase class V" evidence="2">
    <location>
        <begin position="307"/>
        <end position="403"/>
    </location>
</feature>
<dbReference type="Pfam" id="PF00266">
    <property type="entry name" value="Aminotran_5"/>
    <property type="match status" value="2"/>
</dbReference>
<dbReference type="Gene3D" id="3.40.640.10">
    <property type="entry name" value="Type I PLP-dependent aspartate aminotransferase-like (Major domain)"/>
    <property type="match status" value="1"/>
</dbReference>
<comment type="caution">
    <text evidence="3">The sequence shown here is derived from an EMBL/GenBank/DDBJ whole genome shotgun (WGS) entry which is preliminary data.</text>
</comment>
<gene>
    <name evidence="3" type="ORF">ACFOKA_14755</name>
</gene>
<dbReference type="Gene3D" id="3.90.1150.10">
    <property type="entry name" value="Aspartate Aminotransferase, domain 1"/>
    <property type="match status" value="1"/>
</dbReference>
<dbReference type="Proteomes" id="UP001595444">
    <property type="component" value="Unassembled WGS sequence"/>
</dbReference>
<protein>
    <submittedName>
        <fullName evidence="3">Aminotransferase class V-fold PLP-dependent enzyme</fullName>
    </submittedName>
</protein>
<proteinExistence type="predicted"/>
<sequence>MPTLDLDFVRQQFPAFAEPSLQGTAFFENAGGSYMCKQVMGRFETYFRQLKLQPYYPNSASSKAGDWMDEGYSALAPWLNVSADDIYFGPSTSQNTYVLANAVHRWLQPGDEIIVTNQDHEANSGVWRRLADRGVIVREWQVNPENGKLDVKALENIFTSKSKLLVFPHCSNILGEINPVAEICRLARAYGIRTIVDGVSFAGHGLPDFKKLGADIYLFSLYKVYGPHQGVMVIGRDMAELLGNEGHFFNADIREKRLMPAGPDHAQIAATKGVADYFESLYVHHFGLKGMTSPEQKATAVRSLLHDAEASLLAPLIEYLNQHPSVRVIGPEGTEGRAPTVSITVQGYEPLQLAEKLGLEGFFCGAGHFYSYRLLKALNIDPSLGVLRFSMVHYTSANDVAQLIDALDRLI</sequence>
<dbReference type="InterPro" id="IPR000192">
    <property type="entry name" value="Aminotrans_V_dom"/>
</dbReference>
<dbReference type="EMBL" id="JBHRSL010000010">
    <property type="protein sequence ID" value="MFC3053171.1"/>
    <property type="molecule type" value="Genomic_DNA"/>
</dbReference>
<dbReference type="RefSeq" id="WP_194212996.1">
    <property type="nucleotide sequence ID" value="NZ_CP061205.1"/>
</dbReference>
<name>A0ABV7D8K3_9PROT</name>
<dbReference type="InterPro" id="IPR015424">
    <property type="entry name" value="PyrdxlP-dep_Trfase"/>
</dbReference>
<reference evidence="4" key="1">
    <citation type="journal article" date="2019" name="Int. J. Syst. Evol. Microbiol.">
        <title>The Global Catalogue of Microorganisms (GCM) 10K type strain sequencing project: providing services to taxonomists for standard genome sequencing and annotation.</title>
        <authorList>
            <consortium name="The Broad Institute Genomics Platform"/>
            <consortium name="The Broad Institute Genome Sequencing Center for Infectious Disease"/>
            <person name="Wu L."/>
            <person name="Ma J."/>
        </authorList>
    </citation>
    <scope>NUCLEOTIDE SEQUENCE [LARGE SCALE GENOMIC DNA]</scope>
    <source>
        <strain evidence="4">KCTC 62164</strain>
    </source>
</reference>
<keyword evidence="4" id="KW-1185">Reference proteome</keyword>
<evidence type="ECO:0000259" key="2">
    <source>
        <dbReference type="Pfam" id="PF00266"/>
    </source>
</evidence>
<evidence type="ECO:0000313" key="3">
    <source>
        <dbReference type="EMBL" id="MFC3053171.1"/>
    </source>
</evidence>
<dbReference type="GO" id="GO:0008483">
    <property type="term" value="F:transaminase activity"/>
    <property type="evidence" value="ECO:0007669"/>
    <property type="project" value="UniProtKB-KW"/>
</dbReference>
<feature type="domain" description="Aminotransferase class V" evidence="2">
    <location>
        <begin position="26"/>
        <end position="233"/>
    </location>
</feature>
<keyword evidence="3" id="KW-0032">Aminotransferase</keyword>
<organism evidence="3 4">
    <name type="scientific">Kordiimonas pumila</name>
    <dbReference type="NCBI Taxonomy" id="2161677"/>
    <lineage>
        <taxon>Bacteria</taxon>
        <taxon>Pseudomonadati</taxon>
        <taxon>Pseudomonadota</taxon>
        <taxon>Alphaproteobacteria</taxon>
        <taxon>Kordiimonadales</taxon>
        <taxon>Kordiimonadaceae</taxon>
        <taxon>Kordiimonas</taxon>
    </lineage>
</organism>
<dbReference type="SUPFAM" id="SSF53383">
    <property type="entry name" value="PLP-dependent transferases"/>
    <property type="match status" value="1"/>
</dbReference>
<keyword evidence="1" id="KW-0663">Pyridoxal phosphate</keyword>
<keyword evidence="3" id="KW-0808">Transferase</keyword>
<dbReference type="PANTHER" id="PTHR43586">
    <property type="entry name" value="CYSTEINE DESULFURASE"/>
    <property type="match status" value="1"/>
</dbReference>
<evidence type="ECO:0000313" key="4">
    <source>
        <dbReference type="Proteomes" id="UP001595444"/>
    </source>
</evidence>